<organism evidence="3 4">
    <name type="scientific">Zophobas morio</name>
    <dbReference type="NCBI Taxonomy" id="2755281"/>
    <lineage>
        <taxon>Eukaryota</taxon>
        <taxon>Metazoa</taxon>
        <taxon>Ecdysozoa</taxon>
        <taxon>Arthropoda</taxon>
        <taxon>Hexapoda</taxon>
        <taxon>Insecta</taxon>
        <taxon>Pterygota</taxon>
        <taxon>Neoptera</taxon>
        <taxon>Endopterygota</taxon>
        <taxon>Coleoptera</taxon>
        <taxon>Polyphaga</taxon>
        <taxon>Cucujiformia</taxon>
        <taxon>Tenebrionidae</taxon>
        <taxon>Zophobas</taxon>
    </lineage>
</organism>
<sequence length="304" mass="35261">MNLIRPTPEQLTLLRKLNNENTSTNLHDLDSIKLWLQQEPHLPDTFDARTLLNFLRRSKFSLEQTKKRLDTYFTVKNAFPEFFTKRDITLPELQRIYEIWSFAVLPILTPQGRRVTVVMYRGRNFQMEDTVNFCKIVLMMTDIRAQEEEGVHDILVVDAAPVQLKNLGNVSLVAVKRFLFCALEGLPVRVKEFHVINASPLVGLVVKWASRFVKDKVIRRVQIHDSLESLHECLPKKFLPEEIGGTAGKLEDFMQQCWVTLEEHVEWFKEQEKFKSDESKRVGKEAPCGSNFGPEGSFRQLSID</sequence>
<proteinExistence type="predicted"/>
<accession>A0AA38I3P1</accession>
<keyword evidence="4" id="KW-1185">Reference proteome</keyword>
<dbReference type="CDD" id="cd00170">
    <property type="entry name" value="SEC14"/>
    <property type="match status" value="1"/>
</dbReference>
<dbReference type="SUPFAM" id="SSF46938">
    <property type="entry name" value="CRAL/TRIO N-terminal domain"/>
    <property type="match status" value="1"/>
</dbReference>
<evidence type="ECO:0000313" key="4">
    <source>
        <dbReference type="Proteomes" id="UP001168821"/>
    </source>
</evidence>
<dbReference type="Pfam" id="PF00650">
    <property type="entry name" value="CRAL_TRIO"/>
    <property type="match status" value="1"/>
</dbReference>
<comment type="caution">
    <text evidence="3">The sequence shown here is derived from an EMBL/GenBank/DDBJ whole genome shotgun (WGS) entry which is preliminary data.</text>
</comment>
<gene>
    <name evidence="3" type="ORF">Zmor_020352</name>
</gene>
<dbReference type="Gene3D" id="1.10.8.20">
    <property type="entry name" value="N-terminal domain of phosphatidylinositol transfer protein sec14p"/>
    <property type="match status" value="1"/>
</dbReference>
<evidence type="ECO:0000259" key="2">
    <source>
        <dbReference type="PROSITE" id="PS50191"/>
    </source>
</evidence>
<feature type="domain" description="CRAL-TRIO" evidence="2">
    <location>
        <begin position="92"/>
        <end position="251"/>
    </location>
</feature>
<dbReference type="Gene3D" id="3.40.525.10">
    <property type="entry name" value="CRAL-TRIO lipid binding domain"/>
    <property type="match status" value="1"/>
</dbReference>
<feature type="compositionally biased region" description="Basic and acidic residues" evidence="1">
    <location>
        <begin position="274"/>
        <end position="284"/>
    </location>
</feature>
<dbReference type="EMBL" id="JALNTZ010000006">
    <property type="protein sequence ID" value="KAJ3648557.1"/>
    <property type="molecule type" value="Genomic_DNA"/>
</dbReference>
<dbReference type="Proteomes" id="UP001168821">
    <property type="component" value="Unassembled WGS sequence"/>
</dbReference>
<protein>
    <recommendedName>
        <fullName evidence="2">CRAL-TRIO domain-containing protein</fullName>
    </recommendedName>
</protein>
<dbReference type="PANTHER" id="PTHR10174:SF230">
    <property type="entry name" value="ALPHA-TOCOPHEROL TRANSFER PROTEIN-LIKE"/>
    <property type="match status" value="1"/>
</dbReference>
<name>A0AA38I3P1_9CUCU</name>
<dbReference type="InterPro" id="IPR036865">
    <property type="entry name" value="CRAL-TRIO_dom_sf"/>
</dbReference>
<dbReference type="AlphaFoldDB" id="A0AA38I3P1"/>
<dbReference type="PANTHER" id="PTHR10174">
    <property type="entry name" value="ALPHA-TOCOPHEROL TRANSFER PROTEIN-RELATED"/>
    <property type="match status" value="1"/>
</dbReference>
<dbReference type="InterPro" id="IPR036273">
    <property type="entry name" value="CRAL/TRIO_N_dom_sf"/>
</dbReference>
<evidence type="ECO:0000313" key="3">
    <source>
        <dbReference type="EMBL" id="KAJ3648557.1"/>
    </source>
</evidence>
<dbReference type="PROSITE" id="PS50191">
    <property type="entry name" value="CRAL_TRIO"/>
    <property type="match status" value="1"/>
</dbReference>
<dbReference type="GO" id="GO:0016020">
    <property type="term" value="C:membrane"/>
    <property type="evidence" value="ECO:0007669"/>
    <property type="project" value="TreeGrafter"/>
</dbReference>
<evidence type="ECO:0000256" key="1">
    <source>
        <dbReference type="SAM" id="MobiDB-lite"/>
    </source>
</evidence>
<dbReference type="PRINTS" id="PR00180">
    <property type="entry name" value="CRETINALDHBP"/>
</dbReference>
<dbReference type="SUPFAM" id="SSF52087">
    <property type="entry name" value="CRAL/TRIO domain"/>
    <property type="match status" value="1"/>
</dbReference>
<reference evidence="3" key="1">
    <citation type="journal article" date="2023" name="G3 (Bethesda)">
        <title>Whole genome assemblies of Zophobas morio and Tenebrio molitor.</title>
        <authorList>
            <person name="Kaur S."/>
            <person name="Stinson S.A."/>
            <person name="diCenzo G.C."/>
        </authorList>
    </citation>
    <scope>NUCLEOTIDE SEQUENCE</scope>
    <source>
        <strain evidence="3">QUZm001</strain>
    </source>
</reference>
<feature type="region of interest" description="Disordered" evidence="1">
    <location>
        <begin position="274"/>
        <end position="304"/>
    </location>
</feature>
<dbReference type="InterPro" id="IPR001251">
    <property type="entry name" value="CRAL-TRIO_dom"/>
</dbReference>
<dbReference type="GO" id="GO:1902936">
    <property type="term" value="F:phosphatidylinositol bisphosphate binding"/>
    <property type="evidence" value="ECO:0007669"/>
    <property type="project" value="TreeGrafter"/>
</dbReference>